<feature type="binding site" evidence="7">
    <location>
        <position position="84"/>
    </location>
    <ligand>
        <name>Zn(2+)</name>
        <dbReference type="ChEBI" id="CHEBI:29105"/>
    </ligand>
</feature>
<dbReference type="Gene3D" id="3.30.1490.190">
    <property type="match status" value="1"/>
</dbReference>
<keyword evidence="6" id="KW-0804">Transcription</keyword>
<dbReference type="GO" id="GO:0045892">
    <property type="term" value="P:negative regulation of DNA-templated transcription"/>
    <property type="evidence" value="ECO:0007669"/>
    <property type="project" value="TreeGrafter"/>
</dbReference>
<feature type="binding site" evidence="7">
    <location>
        <position position="121"/>
    </location>
    <ligand>
        <name>Zn(2+)</name>
        <dbReference type="ChEBI" id="CHEBI:29105"/>
    </ligand>
</feature>
<dbReference type="RefSeq" id="WP_184259013.1">
    <property type="nucleotide sequence ID" value="NZ_JACHIO010000021.1"/>
</dbReference>
<dbReference type="GO" id="GO:0008270">
    <property type="term" value="F:zinc ion binding"/>
    <property type="evidence" value="ECO:0007669"/>
    <property type="project" value="TreeGrafter"/>
</dbReference>
<dbReference type="GO" id="GO:1900376">
    <property type="term" value="P:regulation of secondary metabolite biosynthetic process"/>
    <property type="evidence" value="ECO:0007669"/>
    <property type="project" value="TreeGrafter"/>
</dbReference>
<keyword evidence="2" id="KW-0678">Repressor</keyword>
<accession>A0A7W8EAS1</accession>
<evidence type="ECO:0000256" key="3">
    <source>
        <dbReference type="ARBA" id="ARBA00022833"/>
    </source>
</evidence>
<evidence type="ECO:0000256" key="8">
    <source>
        <dbReference type="PIRSR" id="PIRSR602481-2"/>
    </source>
</evidence>
<comment type="similarity">
    <text evidence="1">Belongs to the Fur family.</text>
</comment>
<dbReference type="PANTHER" id="PTHR33202">
    <property type="entry name" value="ZINC UPTAKE REGULATION PROTEIN"/>
    <property type="match status" value="1"/>
</dbReference>
<comment type="caution">
    <text evidence="9">The sequence shown here is derived from an EMBL/GenBank/DDBJ whole genome shotgun (WGS) entry which is preliminary data.</text>
</comment>
<evidence type="ECO:0000256" key="1">
    <source>
        <dbReference type="ARBA" id="ARBA00007957"/>
    </source>
</evidence>
<dbReference type="Pfam" id="PF01475">
    <property type="entry name" value="FUR"/>
    <property type="match status" value="1"/>
</dbReference>
<evidence type="ECO:0000256" key="7">
    <source>
        <dbReference type="PIRSR" id="PIRSR602481-1"/>
    </source>
</evidence>
<dbReference type="InterPro" id="IPR043135">
    <property type="entry name" value="Fur_C"/>
</dbReference>
<evidence type="ECO:0000313" key="9">
    <source>
        <dbReference type="EMBL" id="MBB5065913.1"/>
    </source>
</evidence>
<comment type="cofactor">
    <cofactor evidence="8">
        <name>Mn(2+)</name>
        <dbReference type="ChEBI" id="CHEBI:29035"/>
    </cofactor>
    <cofactor evidence="8">
        <name>Fe(2+)</name>
        <dbReference type="ChEBI" id="CHEBI:29033"/>
    </cofactor>
    <text evidence="8">Binds 1 Mn(2+) or Fe(2+) ion per subunit.</text>
</comment>
<dbReference type="PANTHER" id="PTHR33202:SF22">
    <property type="entry name" value="HYDROGEN PEROXIDE SENSITIVE REPRESSOR"/>
    <property type="match status" value="1"/>
</dbReference>
<dbReference type="SUPFAM" id="SSF46785">
    <property type="entry name" value="Winged helix' DNA-binding domain"/>
    <property type="match status" value="1"/>
</dbReference>
<organism evidence="9 10">
    <name type="scientific">Granulicella mallensis</name>
    <dbReference type="NCBI Taxonomy" id="940614"/>
    <lineage>
        <taxon>Bacteria</taxon>
        <taxon>Pseudomonadati</taxon>
        <taxon>Acidobacteriota</taxon>
        <taxon>Terriglobia</taxon>
        <taxon>Terriglobales</taxon>
        <taxon>Acidobacteriaceae</taxon>
        <taxon>Granulicella</taxon>
    </lineage>
</organism>
<dbReference type="InterPro" id="IPR036390">
    <property type="entry name" value="WH_DNA-bd_sf"/>
</dbReference>
<protein>
    <submittedName>
        <fullName evidence="9">Fur family ferric uptake transcriptional regulator</fullName>
    </submittedName>
</protein>
<dbReference type="InterPro" id="IPR036388">
    <property type="entry name" value="WH-like_DNA-bd_sf"/>
</dbReference>
<dbReference type="Gene3D" id="1.10.10.10">
    <property type="entry name" value="Winged helix-like DNA-binding domain superfamily/Winged helix DNA-binding domain"/>
    <property type="match status" value="1"/>
</dbReference>
<evidence type="ECO:0000313" key="10">
    <source>
        <dbReference type="Proteomes" id="UP000584867"/>
    </source>
</evidence>
<keyword evidence="7" id="KW-0479">Metal-binding</keyword>
<dbReference type="AlphaFoldDB" id="A0A7W8EAS1"/>
<keyword evidence="8" id="KW-0408">Iron</keyword>
<dbReference type="EMBL" id="JACHIO010000021">
    <property type="protein sequence ID" value="MBB5065913.1"/>
    <property type="molecule type" value="Genomic_DNA"/>
</dbReference>
<evidence type="ECO:0000256" key="5">
    <source>
        <dbReference type="ARBA" id="ARBA00023125"/>
    </source>
</evidence>
<gene>
    <name evidence="9" type="ORF">HDF15_004283</name>
</gene>
<dbReference type="GO" id="GO:0000976">
    <property type="term" value="F:transcription cis-regulatory region binding"/>
    <property type="evidence" value="ECO:0007669"/>
    <property type="project" value="TreeGrafter"/>
</dbReference>
<feature type="binding site" evidence="8">
    <location>
        <position position="113"/>
    </location>
    <ligand>
        <name>Fe cation</name>
        <dbReference type="ChEBI" id="CHEBI:24875"/>
    </ligand>
</feature>
<dbReference type="Proteomes" id="UP000584867">
    <property type="component" value="Unassembled WGS sequence"/>
</dbReference>
<proteinExistence type="inferred from homology"/>
<reference evidence="9 10" key="1">
    <citation type="submission" date="2020-08" db="EMBL/GenBank/DDBJ databases">
        <title>Genomic Encyclopedia of Type Strains, Phase IV (KMG-V): Genome sequencing to study the core and pangenomes of soil and plant-associated prokaryotes.</title>
        <authorList>
            <person name="Whitman W."/>
        </authorList>
    </citation>
    <scope>NUCLEOTIDE SEQUENCE [LARGE SCALE GENOMIC DNA]</scope>
    <source>
        <strain evidence="9 10">X5P3</strain>
    </source>
</reference>
<feature type="binding site" evidence="8">
    <location>
        <position position="78"/>
    </location>
    <ligand>
        <name>Fe cation</name>
        <dbReference type="ChEBI" id="CHEBI:24875"/>
    </ligand>
</feature>
<evidence type="ECO:0000256" key="4">
    <source>
        <dbReference type="ARBA" id="ARBA00023015"/>
    </source>
</evidence>
<feature type="binding site" evidence="7">
    <location>
        <position position="87"/>
    </location>
    <ligand>
        <name>Zn(2+)</name>
        <dbReference type="ChEBI" id="CHEBI:29105"/>
    </ligand>
</feature>
<dbReference type="GO" id="GO:0003700">
    <property type="term" value="F:DNA-binding transcription factor activity"/>
    <property type="evidence" value="ECO:0007669"/>
    <property type="project" value="InterPro"/>
</dbReference>
<sequence>MPIQSRKTRQKDAIRAAFIHADRPLSPDETLSYAQKEVEGISIATVYRNIGSLVEDKWLTPVEIPGESTRYEVAGKEHHHHFHCNECGKVFEMQGCGVPVKPKLPRGFRVTGHEFFLYGVCADCK</sequence>
<dbReference type="CDD" id="cd07153">
    <property type="entry name" value="Fur_like"/>
    <property type="match status" value="1"/>
</dbReference>
<feature type="binding site" evidence="7">
    <location>
        <position position="124"/>
    </location>
    <ligand>
        <name>Zn(2+)</name>
        <dbReference type="ChEBI" id="CHEBI:29105"/>
    </ligand>
</feature>
<name>A0A7W8EAS1_9BACT</name>
<keyword evidence="4" id="KW-0805">Transcription regulation</keyword>
<evidence type="ECO:0000256" key="2">
    <source>
        <dbReference type="ARBA" id="ARBA00022491"/>
    </source>
</evidence>
<comment type="cofactor">
    <cofactor evidence="7">
        <name>Zn(2+)</name>
        <dbReference type="ChEBI" id="CHEBI:29105"/>
    </cofactor>
    <text evidence="7">Binds 1 zinc ion per subunit.</text>
</comment>
<keyword evidence="5" id="KW-0238">DNA-binding</keyword>
<dbReference type="InterPro" id="IPR002481">
    <property type="entry name" value="FUR"/>
</dbReference>
<keyword evidence="3 7" id="KW-0862">Zinc</keyword>
<evidence type="ECO:0000256" key="6">
    <source>
        <dbReference type="ARBA" id="ARBA00023163"/>
    </source>
</evidence>